<name>A0A2P2R216_RHIMU</name>
<protein>
    <submittedName>
        <fullName evidence="2">Uncharacterized protein</fullName>
    </submittedName>
</protein>
<organism evidence="2">
    <name type="scientific">Rhizophora mucronata</name>
    <name type="common">Asiatic mangrove</name>
    <dbReference type="NCBI Taxonomy" id="61149"/>
    <lineage>
        <taxon>Eukaryota</taxon>
        <taxon>Viridiplantae</taxon>
        <taxon>Streptophyta</taxon>
        <taxon>Embryophyta</taxon>
        <taxon>Tracheophyta</taxon>
        <taxon>Spermatophyta</taxon>
        <taxon>Magnoliopsida</taxon>
        <taxon>eudicotyledons</taxon>
        <taxon>Gunneridae</taxon>
        <taxon>Pentapetalae</taxon>
        <taxon>rosids</taxon>
        <taxon>fabids</taxon>
        <taxon>Malpighiales</taxon>
        <taxon>Rhizophoraceae</taxon>
        <taxon>Rhizophora</taxon>
    </lineage>
</organism>
<feature type="region of interest" description="Disordered" evidence="1">
    <location>
        <begin position="1"/>
        <end position="22"/>
    </location>
</feature>
<sequence>MKRKMDGKNRSRPHLRSSGGSCQEIVRQLARLADFKADE</sequence>
<evidence type="ECO:0000256" key="1">
    <source>
        <dbReference type="SAM" id="MobiDB-lite"/>
    </source>
</evidence>
<reference evidence="2" key="1">
    <citation type="submission" date="2018-02" db="EMBL/GenBank/DDBJ databases">
        <title>Rhizophora mucronata_Transcriptome.</title>
        <authorList>
            <person name="Meera S.P."/>
            <person name="Sreeshan A."/>
            <person name="Augustine A."/>
        </authorList>
    </citation>
    <scope>NUCLEOTIDE SEQUENCE</scope>
    <source>
        <tissue evidence="2">Leaf</tissue>
    </source>
</reference>
<proteinExistence type="predicted"/>
<accession>A0A2P2R216</accession>
<dbReference type="EMBL" id="GGEC01092819">
    <property type="protein sequence ID" value="MBX73303.1"/>
    <property type="molecule type" value="Transcribed_RNA"/>
</dbReference>
<dbReference type="AlphaFoldDB" id="A0A2P2R216"/>
<evidence type="ECO:0000313" key="2">
    <source>
        <dbReference type="EMBL" id="MBX73303.1"/>
    </source>
</evidence>